<feature type="transmembrane region" description="Helical" evidence="1">
    <location>
        <begin position="277"/>
        <end position="295"/>
    </location>
</feature>
<keyword evidence="1" id="KW-0472">Membrane</keyword>
<feature type="transmembrane region" description="Helical" evidence="1">
    <location>
        <begin position="218"/>
        <end position="241"/>
    </location>
</feature>
<dbReference type="RefSeq" id="WP_246130329.1">
    <property type="nucleotide sequence ID" value="NZ_VITR01000006.1"/>
</dbReference>
<evidence type="ECO:0000313" key="3">
    <source>
        <dbReference type="EMBL" id="TWB42480.1"/>
    </source>
</evidence>
<evidence type="ECO:0000256" key="1">
    <source>
        <dbReference type="SAM" id="Phobius"/>
    </source>
</evidence>
<evidence type="ECO:0000313" key="4">
    <source>
        <dbReference type="Proteomes" id="UP000315751"/>
    </source>
</evidence>
<keyword evidence="4" id="KW-1185">Reference proteome</keyword>
<dbReference type="Proteomes" id="UP000315751">
    <property type="component" value="Unassembled WGS sequence"/>
</dbReference>
<evidence type="ECO:0000256" key="2">
    <source>
        <dbReference type="SAM" id="SignalP"/>
    </source>
</evidence>
<organism evidence="3 4">
    <name type="scientific">Nitrospirillum amazonense</name>
    <dbReference type="NCBI Taxonomy" id="28077"/>
    <lineage>
        <taxon>Bacteria</taxon>
        <taxon>Pseudomonadati</taxon>
        <taxon>Pseudomonadota</taxon>
        <taxon>Alphaproteobacteria</taxon>
        <taxon>Rhodospirillales</taxon>
        <taxon>Azospirillaceae</taxon>
        <taxon>Nitrospirillum</taxon>
    </lineage>
</organism>
<comment type="caution">
    <text evidence="3">The sequence shown here is derived from an EMBL/GenBank/DDBJ whole genome shotgun (WGS) entry which is preliminary data.</text>
</comment>
<feature type="transmembrane region" description="Helical" evidence="1">
    <location>
        <begin position="186"/>
        <end position="211"/>
    </location>
</feature>
<dbReference type="EMBL" id="VITR01000006">
    <property type="protein sequence ID" value="TWB42480.1"/>
    <property type="molecule type" value="Genomic_DNA"/>
</dbReference>
<feature type="signal peptide" evidence="2">
    <location>
        <begin position="1"/>
        <end position="21"/>
    </location>
</feature>
<feature type="chain" id="PRO_5022114668" evidence="2">
    <location>
        <begin position="22"/>
        <end position="370"/>
    </location>
</feature>
<feature type="transmembrane region" description="Helical" evidence="1">
    <location>
        <begin position="315"/>
        <end position="335"/>
    </location>
</feature>
<dbReference type="Pfam" id="PF13795">
    <property type="entry name" value="HupE_UreJ_2"/>
    <property type="match status" value="1"/>
</dbReference>
<protein>
    <submittedName>
        <fullName evidence="3">HupE/UreJ protein</fullName>
    </submittedName>
</protein>
<feature type="transmembrane region" description="Helical" evidence="1">
    <location>
        <begin position="247"/>
        <end position="265"/>
    </location>
</feature>
<gene>
    <name evidence="3" type="ORF">FBZ90_10676</name>
</gene>
<name>A0A560HAF8_9PROT</name>
<feature type="transmembrane region" description="Helical" evidence="1">
    <location>
        <begin position="347"/>
        <end position="364"/>
    </location>
</feature>
<accession>A0A560HAF8</accession>
<dbReference type="AlphaFoldDB" id="A0A560HAF8"/>
<keyword evidence="2" id="KW-0732">Signal</keyword>
<sequence length="370" mass="39044">MIRRLRAALLVLAWLGGAAQAHEIGTTQVQLSMGPGDTWSAVITTAPTALVNRLEAAAGQPLSHDLTAERAAAILPGHSAAIAAQVEVRADGTPRPTTVMVERVEMPSDITLPAFVVLRASGTLPPGTRAITWRYGLVHSTYGVVFTDAAGGAARTQWLEGDATSAPFATAADTAPASLPQLAAQYLGLGFLHILPEGLDHILFVLGIFLLTTRLRSILVQVTAFTLAHSVTLGLTLYGVISLPSRVVEPLIALSVAYVAVENLLTARLTPWRPLVVFGFGLLHGMGFAGALADLRLARRDIIPALVSFNAGIELAQLSIIAAAYGTVAFVCASGDHKDKPWYRRRVVIPASSVIAATGLFWTVQRVAGF</sequence>
<dbReference type="InterPro" id="IPR032809">
    <property type="entry name" value="Put_HupE_UreJ"/>
</dbReference>
<reference evidence="3 4" key="1">
    <citation type="submission" date="2019-06" db="EMBL/GenBank/DDBJ databases">
        <title>Genomic Encyclopedia of Type Strains, Phase IV (KMG-V): Genome sequencing to study the core and pangenomes of soil and plant-associated prokaryotes.</title>
        <authorList>
            <person name="Whitman W."/>
        </authorList>
    </citation>
    <scope>NUCLEOTIDE SEQUENCE [LARGE SCALE GENOMIC DNA]</scope>
    <source>
        <strain evidence="3 4">BR 11622</strain>
    </source>
</reference>
<proteinExistence type="predicted"/>
<keyword evidence="1" id="KW-1133">Transmembrane helix</keyword>
<keyword evidence="1" id="KW-0812">Transmembrane</keyword>